<dbReference type="Gene3D" id="1.10.30.50">
    <property type="match status" value="1"/>
</dbReference>
<reference evidence="2" key="2">
    <citation type="submission" date="2020-09" db="EMBL/GenBank/DDBJ databases">
        <authorList>
            <person name="Sun Q."/>
            <person name="Ohkuma M."/>
        </authorList>
    </citation>
    <scope>NUCLEOTIDE SEQUENCE</scope>
    <source>
        <strain evidence="2">JCM 3172</strain>
    </source>
</reference>
<dbReference type="CDD" id="cd00085">
    <property type="entry name" value="HNHc"/>
    <property type="match status" value="1"/>
</dbReference>
<dbReference type="RefSeq" id="WP_189203036.1">
    <property type="nucleotide sequence ID" value="NZ_BMQQ01000016.1"/>
</dbReference>
<accession>A0A918LSL0</accession>
<gene>
    <name evidence="2" type="ORF">GCM10014713_41410</name>
</gene>
<evidence type="ECO:0000259" key="1">
    <source>
        <dbReference type="Pfam" id="PF01844"/>
    </source>
</evidence>
<evidence type="ECO:0000313" key="3">
    <source>
        <dbReference type="Proteomes" id="UP000619486"/>
    </source>
</evidence>
<sequence>MAGRRDLTTYDYRKARARFLTENDVCHLCGHPSADTVDHVIPVSKGGVAPSNQDNWAPAHGVKGCPTCGRKCNGAKSDKAPTEVARLTTSRDWYAGPRR</sequence>
<dbReference type="EMBL" id="BMQQ01000016">
    <property type="protein sequence ID" value="GGT43433.1"/>
    <property type="molecule type" value="Genomic_DNA"/>
</dbReference>
<evidence type="ECO:0000313" key="2">
    <source>
        <dbReference type="EMBL" id="GGT43433.1"/>
    </source>
</evidence>
<organism evidence="2 3">
    <name type="scientific">Streptomyces purpureus</name>
    <dbReference type="NCBI Taxonomy" id="1951"/>
    <lineage>
        <taxon>Bacteria</taxon>
        <taxon>Bacillati</taxon>
        <taxon>Actinomycetota</taxon>
        <taxon>Actinomycetes</taxon>
        <taxon>Kitasatosporales</taxon>
        <taxon>Streptomycetaceae</taxon>
        <taxon>Streptomyces</taxon>
    </lineage>
</organism>
<dbReference type="GO" id="GO:0008270">
    <property type="term" value="F:zinc ion binding"/>
    <property type="evidence" value="ECO:0007669"/>
    <property type="project" value="InterPro"/>
</dbReference>
<dbReference type="InterPro" id="IPR002711">
    <property type="entry name" value="HNH"/>
</dbReference>
<proteinExistence type="predicted"/>
<dbReference type="GO" id="GO:0003676">
    <property type="term" value="F:nucleic acid binding"/>
    <property type="evidence" value="ECO:0007669"/>
    <property type="project" value="InterPro"/>
</dbReference>
<feature type="domain" description="HNH" evidence="1">
    <location>
        <begin position="26"/>
        <end position="60"/>
    </location>
</feature>
<dbReference type="GO" id="GO:0004519">
    <property type="term" value="F:endonuclease activity"/>
    <property type="evidence" value="ECO:0007669"/>
    <property type="project" value="InterPro"/>
</dbReference>
<dbReference type="Proteomes" id="UP000619486">
    <property type="component" value="Unassembled WGS sequence"/>
</dbReference>
<dbReference type="InterPro" id="IPR003615">
    <property type="entry name" value="HNH_nuc"/>
</dbReference>
<reference evidence="2" key="1">
    <citation type="journal article" date="2014" name="Int. J. Syst. Evol. Microbiol.">
        <title>Complete genome sequence of Corynebacterium casei LMG S-19264T (=DSM 44701T), isolated from a smear-ripened cheese.</title>
        <authorList>
            <consortium name="US DOE Joint Genome Institute (JGI-PGF)"/>
            <person name="Walter F."/>
            <person name="Albersmeier A."/>
            <person name="Kalinowski J."/>
            <person name="Ruckert C."/>
        </authorList>
    </citation>
    <scope>NUCLEOTIDE SEQUENCE</scope>
    <source>
        <strain evidence="2">JCM 3172</strain>
    </source>
</reference>
<protein>
    <recommendedName>
        <fullName evidence="1">HNH domain-containing protein</fullName>
    </recommendedName>
</protein>
<keyword evidence="3" id="KW-1185">Reference proteome</keyword>
<name>A0A918LSL0_9ACTN</name>
<dbReference type="Pfam" id="PF01844">
    <property type="entry name" value="HNH"/>
    <property type="match status" value="1"/>
</dbReference>
<dbReference type="AlphaFoldDB" id="A0A918LSL0"/>
<comment type="caution">
    <text evidence="2">The sequence shown here is derived from an EMBL/GenBank/DDBJ whole genome shotgun (WGS) entry which is preliminary data.</text>
</comment>